<proteinExistence type="predicted"/>
<dbReference type="SMART" id="SM00028">
    <property type="entry name" value="TPR"/>
    <property type="match status" value="6"/>
</dbReference>
<dbReference type="GO" id="GO:0008476">
    <property type="term" value="F:protein-tyrosine sulfotransferase activity"/>
    <property type="evidence" value="ECO:0007669"/>
    <property type="project" value="InterPro"/>
</dbReference>
<dbReference type="InterPro" id="IPR026634">
    <property type="entry name" value="TPST-like"/>
</dbReference>
<keyword evidence="4" id="KW-1185">Reference proteome</keyword>
<feature type="repeat" description="TPR" evidence="2">
    <location>
        <begin position="164"/>
        <end position="197"/>
    </location>
</feature>
<reference evidence="3 4" key="1">
    <citation type="submission" date="2019-05" db="EMBL/GenBank/DDBJ databases">
        <title>Roseovarius bejariae sp. nov., a moderately halophylic bacterium isolated from a saline soil in Rambla Salada (Murcia).</title>
        <authorList>
            <person name="Castro D.J."/>
            <person name="Gomez-Altuve A."/>
            <person name="Reina J.C."/>
            <person name="Rodriguez M."/>
            <person name="Sampedro I."/>
            <person name="Llamas I."/>
            <person name="Martinez-Checa F."/>
        </authorList>
    </citation>
    <scope>NUCLEOTIDE SEQUENCE [LARGE SCALE GENOMIC DNA]</scope>
    <source>
        <strain evidence="3 4">A21</strain>
    </source>
</reference>
<dbReference type="Proteomes" id="UP000564704">
    <property type="component" value="Unassembled WGS sequence"/>
</dbReference>
<dbReference type="Gene3D" id="3.40.50.300">
    <property type="entry name" value="P-loop containing nucleotide triphosphate hydrolases"/>
    <property type="match status" value="1"/>
</dbReference>
<dbReference type="Pfam" id="PF13432">
    <property type="entry name" value="TPR_16"/>
    <property type="match status" value="2"/>
</dbReference>
<dbReference type="Pfam" id="PF13469">
    <property type="entry name" value="Sulfotransfer_3"/>
    <property type="match status" value="1"/>
</dbReference>
<dbReference type="OrthoDB" id="9800698at2"/>
<evidence type="ECO:0000256" key="2">
    <source>
        <dbReference type="PROSITE-ProRule" id="PRU00339"/>
    </source>
</evidence>
<sequence>MAVKDRSISQTLDLAKRAQRRGAIQEARALYEEVLSRFPANRRAKDGLLSLDTPDPAARRVDQAQVDTVLALYRSGDYEKALKQATALHHKAPEIAALSDIRAACLRAMGAPDKALAIYQASLKGRPDDAQLWRNCGAALNDLQKLSEAEGCFAKACDLSPDSADHWYILAECREMRGHHRPALQAVTRALELDPGHADALNLLGSLLRDLGEIDLANQTHKQVLNSTRAPRPLSAAQTNLGILAAAQGKTEEAKAFYTQAIETRPDNIQAHRNLVRLTRYTPDHPHLTQLRNLVKRPDLPIPDQSVIHFAMFEALDQLDDTETAFFHLARGNALRQAQLRYDIGKDATLFNHLKALTEEVPPAPRITQGPRPIFIVGMPRSGTTLSECILAGAAGVHSAGEIPALGNAASAMLRRLRDGGHKVLEKVELEQFETSLRAELALYARGAPVITCKTPLDFRWAGLTLAAMPDARVVHLVRDPVENSWSNYRTCFSSNGNGFAYDQANLARFCNLHRMLMQYWKQRFPERILTLPYSDLTRDFEDMARRLVSFCGLGWSDACLRPDAAKSPVLTASAAQVRKPVYNGNRGDWRRYEAHLTPLLEGLAQNEIAL</sequence>
<evidence type="ECO:0000313" key="4">
    <source>
        <dbReference type="Proteomes" id="UP000564704"/>
    </source>
</evidence>
<dbReference type="RefSeq" id="WP_154149952.1">
    <property type="nucleotide sequence ID" value="NZ_SZWE01000001.1"/>
</dbReference>
<dbReference type="SUPFAM" id="SSF52540">
    <property type="entry name" value="P-loop containing nucleoside triphosphate hydrolases"/>
    <property type="match status" value="1"/>
</dbReference>
<keyword evidence="1" id="KW-0808">Transferase</keyword>
<dbReference type="InterPro" id="IPR011990">
    <property type="entry name" value="TPR-like_helical_dom_sf"/>
</dbReference>
<comment type="caution">
    <text evidence="3">The sequence shown here is derived from an EMBL/GenBank/DDBJ whole genome shotgun (WGS) entry which is preliminary data.</text>
</comment>
<feature type="repeat" description="TPR" evidence="2">
    <location>
        <begin position="235"/>
        <end position="268"/>
    </location>
</feature>
<protein>
    <submittedName>
        <fullName evidence="3">Tetratricopeptide repeat protein</fullName>
    </submittedName>
</protein>
<dbReference type="AlphaFoldDB" id="A0A844CI73"/>
<dbReference type="Gene3D" id="1.25.40.10">
    <property type="entry name" value="Tetratricopeptide repeat domain"/>
    <property type="match status" value="1"/>
</dbReference>
<dbReference type="SUPFAM" id="SSF48452">
    <property type="entry name" value="TPR-like"/>
    <property type="match status" value="1"/>
</dbReference>
<dbReference type="InterPro" id="IPR019734">
    <property type="entry name" value="TPR_rpt"/>
</dbReference>
<name>A0A844CI73_9RHOB</name>
<evidence type="ECO:0000313" key="3">
    <source>
        <dbReference type="EMBL" id="MRU15021.1"/>
    </source>
</evidence>
<keyword evidence="2" id="KW-0802">TPR repeat</keyword>
<dbReference type="PROSITE" id="PS50005">
    <property type="entry name" value="TPR"/>
    <property type="match status" value="3"/>
</dbReference>
<accession>A0A844CI73</accession>
<dbReference type="PANTHER" id="PTHR12788">
    <property type="entry name" value="PROTEIN-TYROSINE SULFOTRANSFERASE 2"/>
    <property type="match status" value="1"/>
</dbReference>
<feature type="repeat" description="TPR" evidence="2">
    <location>
        <begin position="130"/>
        <end position="163"/>
    </location>
</feature>
<evidence type="ECO:0000256" key="1">
    <source>
        <dbReference type="ARBA" id="ARBA00022679"/>
    </source>
</evidence>
<dbReference type="Pfam" id="PF13181">
    <property type="entry name" value="TPR_8"/>
    <property type="match status" value="1"/>
</dbReference>
<dbReference type="InterPro" id="IPR027417">
    <property type="entry name" value="P-loop_NTPase"/>
</dbReference>
<organism evidence="3 4">
    <name type="scientific">Roseovarius bejariae</name>
    <dbReference type="NCBI Taxonomy" id="2576383"/>
    <lineage>
        <taxon>Bacteria</taxon>
        <taxon>Pseudomonadati</taxon>
        <taxon>Pseudomonadota</taxon>
        <taxon>Alphaproteobacteria</taxon>
        <taxon>Rhodobacterales</taxon>
        <taxon>Roseobacteraceae</taxon>
        <taxon>Roseovarius</taxon>
    </lineage>
</organism>
<dbReference type="EMBL" id="SZWE01000001">
    <property type="protein sequence ID" value="MRU15021.1"/>
    <property type="molecule type" value="Genomic_DNA"/>
</dbReference>
<dbReference type="PANTHER" id="PTHR12788:SF10">
    <property type="entry name" value="PROTEIN-TYROSINE SULFOTRANSFERASE"/>
    <property type="match status" value="1"/>
</dbReference>
<gene>
    <name evidence="3" type="ORF">FDP25_06215</name>
</gene>